<dbReference type="InterPro" id="IPR003423">
    <property type="entry name" value="OMP_efflux"/>
</dbReference>
<keyword evidence="8" id="KW-0175">Coiled coil</keyword>
<dbReference type="RefSeq" id="WP_186921211.1">
    <property type="nucleotide sequence ID" value="NZ_JACOFW010000002.1"/>
</dbReference>
<dbReference type="SUPFAM" id="SSF56954">
    <property type="entry name" value="Outer membrane efflux proteins (OEP)"/>
    <property type="match status" value="1"/>
</dbReference>
<feature type="chain" id="PRO_5046933991" evidence="9">
    <location>
        <begin position="27"/>
        <end position="448"/>
    </location>
</feature>
<evidence type="ECO:0000256" key="6">
    <source>
        <dbReference type="ARBA" id="ARBA00023136"/>
    </source>
</evidence>
<comment type="similarity">
    <text evidence="2">Belongs to the outer membrane factor (OMF) (TC 1.B.17) family.</text>
</comment>
<evidence type="ECO:0000256" key="9">
    <source>
        <dbReference type="SAM" id="SignalP"/>
    </source>
</evidence>
<dbReference type="PANTHER" id="PTHR30026">
    <property type="entry name" value="OUTER MEMBRANE PROTEIN TOLC"/>
    <property type="match status" value="1"/>
</dbReference>
<reference evidence="10 11" key="1">
    <citation type="submission" date="2020-08" db="EMBL/GenBank/DDBJ databases">
        <title>Novel species isolated from subtropical streams in China.</title>
        <authorList>
            <person name="Lu H."/>
        </authorList>
    </citation>
    <scope>NUCLEOTIDE SEQUENCE [LARGE SCALE GENOMIC DNA]</scope>
    <source>
        <strain evidence="10 11">KACC 16656</strain>
    </source>
</reference>
<evidence type="ECO:0000256" key="3">
    <source>
        <dbReference type="ARBA" id="ARBA00022448"/>
    </source>
</evidence>
<evidence type="ECO:0000313" key="11">
    <source>
        <dbReference type="Proteomes" id="UP000648257"/>
    </source>
</evidence>
<gene>
    <name evidence="10" type="ORF">H8K52_02780</name>
</gene>
<evidence type="ECO:0000313" key="10">
    <source>
        <dbReference type="EMBL" id="MBC3806269.1"/>
    </source>
</evidence>
<accession>A0ABR6WZZ4</accession>
<dbReference type="Proteomes" id="UP000648257">
    <property type="component" value="Unassembled WGS sequence"/>
</dbReference>
<name>A0ABR6WZZ4_9BURK</name>
<keyword evidence="4" id="KW-1134">Transmembrane beta strand</keyword>
<dbReference type="NCBIfam" id="TIGR01844">
    <property type="entry name" value="type_I_sec_TolC"/>
    <property type="match status" value="1"/>
</dbReference>
<keyword evidence="9" id="KW-0732">Signal</keyword>
<evidence type="ECO:0000256" key="4">
    <source>
        <dbReference type="ARBA" id="ARBA00022452"/>
    </source>
</evidence>
<keyword evidence="5" id="KW-0812">Transmembrane</keyword>
<evidence type="ECO:0000256" key="5">
    <source>
        <dbReference type="ARBA" id="ARBA00022692"/>
    </source>
</evidence>
<feature type="coiled-coil region" evidence="8">
    <location>
        <begin position="328"/>
        <end position="355"/>
    </location>
</feature>
<dbReference type="EMBL" id="JACOFW010000002">
    <property type="protein sequence ID" value="MBC3806269.1"/>
    <property type="molecule type" value="Genomic_DNA"/>
</dbReference>
<evidence type="ECO:0000256" key="1">
    <source>
        <dbReference type="ARBA" id="ARBA00004442"/>
    </source>
</evidence>
<evidence type="ECO:0000256" key="2">
    <source>
        <dbReference type="ARBA" id="ARBA00007613"/>
    </source>
</evidence>
<dbReference type="Pfam" id="PF02321">
    <property type="entry name" value="OEP"/>
    <property type="match status" value="2"/>
</dbReference>
<feature type="signal peptide" evidence="9">
    <location>
        <begin position="1"/>
        <end position="26"/>
    </location>
</feature>
<keyword evidence="7" id="KW-0998">Cell outer membrane</keyword>
<keyword evidence="3" id="KW-0813">Transport</keyword>
<keyword evidence="6" id="KW-0472">Membrane</keyword>
<protein>
    <submittedName>
        <fullName evidence="10">TolC family outer membrane protein</fullName>
    </submittedName>
</protein>
<dbReference type="InterPro" id="IPR010130">
    <property type="entry name" value="T1SS_OMP_TolC"/>
</dbReference>
<evidence type="ECO:0000256" key="8">
    <source>
        <dbReference type="SAM" id="Coils"/>
    </source>
</evidence>
<evidence type="ECO:0000256" key="7">
    <source>
        <dbReference type="ARBA" id="ARBA00023237"/>
    </source>
</evidence>
<keyword evidence="11" id="KW-1185">Reference proteome</keyword>
<comment type="subcellular location">
    <subcellularLocation>
        <location evidence="1">Cell outer membrane</location>
    </subcellularLocation>
</comment>
<organism evidence="10 11">
    <name type="scientific">Undibacterium seohonense</name>
    <dbReference type="NCBI Taxonomy" id="1344950"/>
    <lineage>
        <taxon>Bacteria</taxon>
        <taxon>Pseudomonadati</taxon>
        <taxon>Pseudomonadota</taxon>
        <taxon>Betaproteobacteria</taxon>
        <taxon>Burkholderiales</taxon>
        <taxon>Oxalobacteraceae</taxon>
        <taxon>Undibacterium</taxon>
    </lineage>
</organism>
<proteinExistence type="inferred from homology"/>
<comment type="caution">
    <text evidence="10">The sequence shown here is derived from an EMBL/GenBank/DDBJ whole genome shotgun (WGS) entry which is preliminary data.</text>
</comment>
<dbReference type="Gene3D" id="1.20.1600.10">
    <property type="entry name" value="Outer membrane efflux proteins (OEP)"/>
    <property type="match status" value="1"/>
</dbReference>
<dbReference type="InterPro" id="IPR051906">
    <property type="entry name" value="TolC-like"/>
</dbReference>
<dbReference type="PANTHER" id="PTHR30026:SF20">
    <property type="entry name" value="OUTER MEMBRANE PROTEIN TOLC"/>
    <property type="match status" value="1"/>
</dbReference>
<sequence>MNALFRKTMISSACMLALGLAGSANAISLIQAYQAALKNDPQHRAAIADNVSGQEYRVIGRSALLPQVQYSYSTANNMGESIVPDSLGRQRLSNLDYRSTSKGVTIRQTLFNVDAYARFKQGQTQTKLSDAQFDVRTKDLMVRVITAYADAKYAEDQLRLYQAQRDSYLEQKLVNDKLFQKGEGTKTDMLETQSKLDVAEAFVLEATDNLFNARNSLASLVGTEVTQLDGLQDNFNVGGLLQGDFEYWKTTTEKNNAELTAAQLALEIADQDILKSRAGHAPRLDLNANYNRGKSETVATQTQDNNIRSLGVQLVIPIYSGGYVNAVSKQAVAQKEKARAEVDGTRNKVMNELRKQFNLVKSSVAKMDALQKSVASSTVLVEATKQSIKGGVRINLDLLNAQQQLVTAQRDLAQARYSYLIGFIKLKATAGVANLDDLHTLSGLFASN</sequence>